<protein>
    <submittedName>
        <fullName evidence="1">Uncharacterized protein</fullName>
    </submittedName>
</protein>
<organism evidence="1 2">
    <name type="scientific">Hyalomma asiaticum</name>
    <name type="common">Tick</name>
    <dbReference type="NCBI Taxonomy" id="266040"/>
    <lineage>
        <taxon>Eukaryota</taxon>
        <taxon>Metazoa</taxon>
        <taxon>Ecdysozoa</taxon>
        <taxon>Arthropoda</taxon>
        <taxon>Chelicerata</taxon>
        <taxon>Arachnida</taxon>
        <taxon>Acari</taxon>
        <taxon>Parasitiformes</taxon>
        <taxon>Ixodida</taxon>
        <taxon>Ixodoidea</taxon>
        <taxon>Ixodidae</taxon>
        <taxon>Hyalomminae</taxon>
        <taxon>Hyalomma</taxon>
    </lineage>
</organism>
<keyword evidence="2" id="KW-1185">Reference proteome</keyword>
<evidence type="ECO:0000313" key="2">
    <source>
        <dbReference type="Proteomes" id="UP000821845"/>
    </source>
</evidence>
<evidence type="ECO:0000313" key="1">
    <source>
        <dbReference type="EMBL" id="KAH6935250.1"/>
    </source>
</evidence>
<dbReference type="EMBL" id="CM023483">
    <property type="protein sequence ID" value="KAH6935250.1"/>
    <property type="molecule type" value="Genomic_DNA"/>
</dbReference>
<reference evidence="1" key="1">
    <citation type="submission" date="2020-05" db="EMBL/GenBank/DDBJ databases">
        <title>Large-scale comparative analyses of tick genomes elucidate their genetic diversity and vector capacities.</title>
        <authorList>
            <person name="Jia N."/>
            <person name="Wang J."/>
            <person name="Shi W."/>
            <person name="Du L."/>
            <person name="Sun Y."/>
            <person name="Zhan W."/>
            <person name="Jiang J."/>
            <person name="Wang Q."/>
            <person name="Zhang B."/>
            <person name="Ji P."/>
            <person name="Sakyi L.B."/>
            <person name="Cui X."/>
            <person name="Yuan T."/>
            <person name="Jiang B."/>
            <person name="Yang W."/>
            <person name="Lam T.T.-Y."/>
            <person name="Chang Q."/>
            <person name="Ding S."/>
            <person name="Wang X."/>
            <person name="Zhu J."/>
            <person name="Ruan X."/>
            <person name="Zhao L."/>
            <person name="Wei J."/>
            <person name="Que T."/>
            <person name="Du C."/>
            <person name="Cheng J."/>
            <person name="Dai P."/>
            <person name="Han X."/>
            <person name="Huang E."/>
            <person name="Gao Y."/>
            <person name="Liu J."/>
            <person name="Shao H."/>
            <person name="Ye R."/>
            <person name="Li L."/>
            <person name="Wei W."/>
            <person name="Wang X."/>
            <person name="Wang C."/>
            <person name="Yang T."/>
            <person name="Huo Q."/>
            <person name="Li W."/>
            <person name="Guo W."/>
            <person name="Chen H."/>
            <person name="Zhou L."/>
            <person name="Ni X."/>
            <person name="Tian J."/>
            <person name="Zhou Y."/>
            <person name="Sheng Y."/>
            <person name="Liu T."/>
            <person name="Pan Y."/>
            <person name="Xia L."/>
            <person name="Li J."/>
            <person name="Zhao F."/>
            <person name="Cao W."/>
        </authorList>
    </citation>
    <scope>NUCLEOTIDE SEQUENCE</scope>
    <source>
        <strain evidence="1">Hyas-2018</strain>
    </source>
</reference>
<sequence>MSKGAVPQQSSQRSLASTYNDESEIARFYQDRVVFITGGTGFIGKVFQRLERDAPDARNKVTAVEGDLALPDLGISKADLATLVEEVSVVFHMAATVRFNEPLKSSEEKRVGSKRKLRFGQPNNYALTKAVTESLLLDEQKELPLAIVRPAVVTASWKEPFPVAMGLLPSVLLSKDCIADLIPVDVVANTIICVGWQVAKIRPTQLKVYNCASSTLQPHTWGEVNEQVKRTVMQYPLPHTRRFSRYIATSSKVLYRLSLCFLCYVPAFFGDLALRLTGKKASNVALYRKIIKGMDVMHFYTTNSWLFRSQNFVALMSDLSPTDKQLFDIDVRKMDWCQYWDHYMLGIHKYLLKIDDLESSQERGQV</sequence>
<dbReference type="Proteomes" id="UP000821845">
    <property type="component" value="Chromosome 3"/>
</dbReference>
<name>A0ACB7SKT8_HYAAI</name>
<gene>
    <name evidence="1" type="ORF">HPB50_004819</name>
</gene>
<comment type="caution">
    <text evidence="1">The sequence shown here is derived from an EMBL/GenBank/DDBJ whole genome shotgun (WGS) entry which is preliminary data.</text>
</comment>
<accession>A0ACB7SKT8</accession>
<proteinExistence type="predicted"/>